<dbReference type="HOGENOM" id="CLU_694452_0_0_1"/>
<keyword evidence="3" id="KW-1185">Reference proteome</keyword>
<reference evidence="2 3" key="1">
    <citation type="journal article" date="2013" name="PLoS Genet.">
        <title>Plant-symbiotic fungi as chemical engineers: Multi-genome analysis of the Clavicipitaceae reveals dynamics of alkaloid loci.</title>
        <authorList>
            <person name="Schardl C.L."/>
            <person name="Young C.A."/>
            <person name="Hesse U."/>
            <person name="Amyotte S.G."/>
            <person name="Andreeva K."/>
            <person name="Calie P.J."/>
            <person name="Fleetwood D.J."/>
            <person name="Haws D.C."/>
            <person name="Moore N."/>
            <person name="Oeser B."/>
            <person name="Panaccione D.G."/>
            <person name="Schweri K.K."/>
            <person name="Voisey C.R."/>
            <person name="Farman M.L."/>
            <person name="Jaromczyk J.W."/>
            <person name="Roe B.A."/>
            <person name="O'Sullivan D.M."/>
            <person name="Scott B."/>
            <person name="Tudzynski P."/>
            <person name="An Z."/>
            <person name="Arnaoudova E.G."/>
            <person name="Bullock C.T."/>
            <person name="Charlton N.D."/>
            <person name="Chen L."/>
            <person name="Cox M."/>
            <person name="Dinkins R.D."/>
            <person name="Florea S."/>
            <person name="Glenn A.E."/>
            <person name="Gordon A."/>
            <person name="Gueldener U."/>
            <person name="Harris D.R."/>
            <person name="Hollin W."/>
            <person name="Jaromczyk J."/>
            <person name="Johnson R.D."/>
            <person name="Khan A.K."/>
            <person name="Leistner E."/>
            <person name="Leuchtmann A."/>
            <person name="Li C."/>
            <person name="Liu J."/>
            <person name="Liu J."/>
            <person name="Liu M."/>
            <person name="Mace W."/>
            <person name="Machado C."/>
            <person name="Nagabhyru P."/>
            <person name="Pan J."/>
            <person name="Schmid J."/>
            <person name="Sugawara K."/>
            <person name="Steiner U."/>
            <person name="Takach J.E."/>
            <person name="Tanaka E."/>
            <person name="Webb J.S."/>
            <person name="Wilson E.V."/>
            <person name="Wiseman J.L."/>
            <person name="Yoshida R."/>
            <person name="Zeng Z."/>
        </authorList>
    </citation>
    <scope>NUCLEOTIDE SEQUENCE [LARGE SCALE GENOMIC DNA]</scope>
    <source>
        <strain evidence="2 3">20.1</strain>
    </source>
</reference>
<dbReference type="AlphaFoldDB" id="M1W972"/>
<dbReference type="OrthoDB" id="411394at2759"/>
<evidence type="ECO:0000313" key="3">
    <source>
        <dbReference type="Proteomes" id="UP000016801"/>
    </source>
</evidence>
<dbReference type="VEuPathDB" id="FungiDB:CPUR_06170"/>
<dbReference type="Proteomes" id="UP000016801">
    <property type="component" value="Unassembled WGS sequence"/>
</dbReference>
<accession>M1W972</accession>
<gene>
    <name evidence="2" type="ORF">CPUR_06170</name>
</gene>
<protein>
    <submittedName>
        <fullName evidence="2">Uncharacterized protein</fullName>
    </submittedName>
</protein>
<name>M1W972_CLAP2</name>
<feature type="region of interest" description="Disordered" evidence="1">
    <location>
        <begin position="320"/>
        <end position="355"/>
    </location>
</feature>
<sequence>MAIDIDFSDPDAVRLYLEETQASLLLQIKKKDEEIKEKDERYRKRRRLHEETFRTKLVVEENPKRRTTGASVTNIDGKVYPHDVKPWKGFLKELRVNFEAVCQAFPPDYRGFHCSKTLDDISKRSVTPIANEAEVSDFISINTENPVKDILQKLKSLDPHGEVCRISGIINFRTSFYEVNEPDGEGLTGYREDIANLQPDRLRVCSNRDLVTGSTTLLYVCEFKPPRVVTITHVLDAFQPTTNLRQTLLNTSHEDAKGIAAGQDMPVKDDEEENEKEIAFMSVIGQYVAFTVMILKASHEPGQEERLRILNSLPRWNRPSAGYVPEDENSFSGSSSPEVEGASGGSPPPEDGKVLQAAPVTLEDKVFKASETQRQINCAEEKITALWIDHTAHRDAF</sequence>
<dbReference type="EMBL" id="CAGA01000040">
    <property type="protein sequence ID" value="CCE32310.1"/>
    <property type="molecule type" value="Genomic_DNA"/>
</dbReference>
<proteinExistence type="predicted"/>
<comment type="caution">
    <text evidence="2">The sequence shown here is derived from an EMBL/GenBank/DDBJ whole genome shotgun (WGS) entry which is preliminary data.</text>
</comment>
<evidence type="ECO:0000256" key="1">
    <source>
        <dbReference type="SAM" id="MobiDB-lite"/>
    </source>
</evidence>
<dbReference type="STRING" id="1111077.M1W972"/>
<evidence type="ECO:0000313" key="2">
    <source>
        <dbReference type="EMBL" id="CCE32310.1"/>
    </source>
</evidence>
<organism evidence="2 3">
    <name type="scientific">Claviceps purpurea (strain 20.1)</name>
    <name type="common">Ergot fungus</name>
    <name type="synonym">Sphacelia segetum</name>
    <dbReference type="NCBI Taxonomy" id="1111077"/>
    <lineage>
        <taxon>Eukaryota</taxon>
        <taxon>Fungi</taxon>
        <taxon>Dikarya</taxon>
        <taxon>Ascomycota</taxon>
        <taxon>Pezizomycotina</taxon>
        <taxon>Sordariomycetes</taxon>
        <taxon>Hypocreomycetidae</taxon>
        <taxon>Hypocreales</taxon>
        <taxon>Clavicipitaceae</taxon>
        <taxon>Claviceps</taxon>
    </lineage>
</organism>